<feature type="domain" description="HTH asnC-type" evidence="4">
    <location>
        <begin position="1"/>
        <end position="61"/>
    </location>
</feature>
<dbReference type="PANTHER" id="PTHR30154:SF34">
    <property type="entry name" value="TRANSCRIPTIONAL REGULATOR AZLB"/>
    <property type="match status" value="1"/>
</dbReference>
<evidence type="ECO:0000256" key="3">
    <source>
        <dbReference type="ARBA" id="ARBA00023163"/>
    </source>
</evidence>
<dbReference type="GO" id="GO:0005829">
    <property type="term" value="C:cytosol"/>
    <property type="evidence" value="ECO:0007669"/>
    <property type="project" value="TreeGrafter"/>
</dbReference>
<accession>A0AA35SXX8</accession>
<dbReference type="PRINTS" id="PR00033">
    <property type="entry name" value="HTHASNC"/>
</dbReference>
<organism evidence="5 6">
    <name type="scientific">Geodia barretti</name>
    <name type="common">Barrett's horny sponge</name>
    <dbReference type="NCBI Taxonomy" id="519541"/>
    <lineage>
        <taxon>Eukaryota</taxon>
        <taxon>Metazoa</taxon>
        <taxon>Porifera</taxon>
        <taxon>Demospongiae</taxon>
        <taxon>Heteroscleromorpha</taxon>
        <taxon>Tetractinellida</taxon>
        <taxon>Astrophorina</taxon>
        <taxon>Geodiidae</taxon>
        <taxon>Geodia</taxon>
    </lineage>
</organism>
<dbReference type="Proteomes" id="UP001174909">
    <property type="component" value="Unassembled WGS sequence"/>
</dbReference>
<keyword evidence="3" id="KW-0804">Transcription</keyword>
<dbReference type="GO" id="GO:0043200">
    <property type="term" value="P:response to amino acid"/>
    <property type="evidence" value="ECO:0007669"/>
    <property type="project" value="TreeGrafter"/>
</dbReference>
<evidence type="ECO:0000313" key="5">
    <source>
        <dbReference type="EMBL" id="CAI8037639.1"/>
    </source>
</evidence>
<dbReference type="InterPro" id="IPR036388">
    <property type="entry name" value="WH-like_DNA-bd_sf"/>
</dbReference>
<dbReference type="Pfam" id="PF13404">
    <property type="entry name" value="HTH_AsnC-type"/>
    <property type="match status" value="1"/>
</dbReference>
<dbReference type="Gene3D" id="1.10.10.10">
    <property type="entry name" value="Winged helix-like DNA-binding domain superfamily/Winged helix DNA-binding domain"/>
    <property type="match status" value="1"/>
</dbReference>
<dbReference type="PANTHER" id="PTHR30154">
    <property type="entry name" value="LEUCINE-RESPONSIVE REGULATORY PROTEIN"/>
    <property type="match status" value="1"/>
</dbReference>
<dbReference type="SMART" id="SM00344">
    <property type="entry name" value="HTH_ASNC"/>
    <property type="match status" value="1"/>
</dbReference>
<sequence>MDELDAKIIATLRQNGRASNAGIARSAGVSEGTVRRRLRRLIDEEHIFVAAIPNPAMMGNPFEALIGVSSGPGQSRLGGGRNGRDG</sequence>
<protein>
    <submittedName>
        <fullName evidence="5">HTH-type transcriptional regulator Ptr2</fullName>
    </submittedName>
</protein>
<dbReference type="InterPro" id="IPR036390">
    <property type="entry name" value="WH_DNA-bd_sf"/>
</dbReference>
<dbReference type="InterPro" id="IPR000485">
    <property type="entry name" value="AsnC-type_HTH_dom"/>
</dbReference>
<evidence type="ECO:0000256" key="1">
    <source>
        <dbReference type="ARBA" id="ARBA00023015"/>
    </source>
</evidence>
<reference evidence="5" key="1">
    <citation type="submission" date="2023-03" db="EMBL/GenBank/DDBJ databases">
        <authorList>
            <person name="Steffen K."/>
            <person name="Cardenas P."/>
        </authorList>
    </citation>
    <scope>NUCLEOTIDE SEQUENCE</scope>
</reference>
<evidence type="ECO:0000256" key="2">
    <source>
        <dbReference type="ARBA" id="ARBA00023125"/>
    </source>
</evidence>
<dbReference type="PROSITE" id="PS50956">
    <property type="entry name" value="HTH_ASNC_2"/>
    <property type="match status" value="1"/>
</dbReference>
<dbReference type="SUPFAM" id="SSF46785">
    <property type="entry name" value="Winged helix' DNA-binding domain"/>
    <property type="match status" value="1"/>
</dbReference>
<keyword evidence="1" id="KW-0805">Transcription regulation</keyword>
<name>A0AA35SXX8_GEOBA</name>
<gene>
    <name evidence="5" type="ORF">GBAR_LOCUS21053</name>
</gene>
<dbReference type="GO" id="GO:0043565">
    <property type="term" value="F:sequence-specific DNA binding"/>
    <property type="evidence" value="ECO:0007669"/>
    <property type="project" value="InterPro"/>
</dbReference>
<comment type="caution">
    <text evidence="5">The sequence shown here is derived from an EMBL/GenBank/DDBJ whole genome shotgun (WGS) entry which is preliminary data.</text>
</comment>
<evidence type="ECO:0000313" key="6">
    <source>
        <dbReference type="Proteomes" id="UP001174909"/>
    </source>
</evidence>
<dbReference type="InterPro" id="IPR019888">
    <property type="entry name" value="Tscrpt_reg_AsnC-like"/>
</dbReference>
<evidence type="ECO:0000259" key="4">
    <source>
        <dbReference type="PROSITE" id="PS50956"/>
    </source>
</evidence>
<dbReference type="AlphaFoldDB" id="A0AA35SXX8"/>
<keyword evidence="6" id="KW-1185">Reference proteome</keyword>
<keyword evidence="2" id="KW-0238">DNA-binding</keyword>
<proteinExistence type="predicted"/>
<dbReference type="EMBL" id="CASHTH010002955">
    <property type="protein sequence ID" value="CAI8037639.1"/>
    <property type="molecule type" value="Genomic_DNA"/>
</dbReference>